<evidence type="ECO:0000313" key="3">
    <source>
        <dbReference type="EMBL" id="QQR29164.1"/>
    </source>
</evidence>
<keyword evidence="1" id="KW-1133">Transmembrane helix</keyword>
<reference evidence="4" key="2">
    <citation type="submission" date="2017-05" db="EMBL/GenBank/DDBJ databases">
        <title>Improved OligoMM genomes.</title>
        <authorList>
            <person name="Garzetti D."/>
        </authorList>
    </citation>
    <scope>NUCLEOTIDE SEQUENCE [LARGE SCALE GENOMIC DNA]</scope>
    <source>
        <strain evidence="4">KB18</strain>
    </source>
</reference>
<dbReference type="EMBL" id="CP021422">
    <property type="protein sequence ID" value="ASB39875.1"/>
    <property type="molecule type" value="Genomic_DNA"/>
</dbReference>
<feature type="transmembrane region" description="Helical" evidence="1">
    <location>
        <begin position="110"/>
        <end position="130"/>
    </location>
</feature>
<organism evidence="3 5">
    <name type="scientific">Acutalibacter muris</name>
    <dbReference type="NCBI Taxonomy" id="1796620"/>
    <lineage>
        <taxon>Bacteria</taxon>
        <taxon>Bacillati</taxon>
        <taxon>Bacillota</taxon>
        <taxon>Clostridia</taxon>
        <taxon>Eubacteriales</taxon>
        <taxon>Acutalibacteraceae</taxon>
        <taxon>Acutalibacter</taxon>
    </lineage>
</organism>
<reference evidence="2" key="1">
    <citation type="journal article" date="2017" name="Genome Announc.">
        <title>High-Quality Whole-Genome Sequences of the Oligo-Mouse-Microbiota Bacterial Community.</title>
        <authorList>
            <person name="Garzetti D."/>
            <person name="Brugiroux S."/>
            <person name="Bunk B."/>
            <person name="Pukall R."/>
            <person name="McCoy K.D."/>
            <person name="Macpherson A.J."/>
            <person name="Stecher B."/>
        </authorList>
    </citation>
    <scope>NUCLEOTIDE SEQUENCE</scope>
    <source>
        <strain evidence="2">KB18</strain>
    </source>
</reference>
<evidence type="ECO:0000313" key="2">
    <source>
        <dbReference type="EMBL" id="ASB39875.1"/>
    </source>
</evidence>
<feature type="transmembrane region" description="Helical" evidence="1">
    <location>
        <begin position="12"/>
        <end position="30"/>
    </location>
</feature>
<evidence type="ECO:0000313" key="5">
    <source>
        <dbReference type="Proteomes" id="UP000596035"/>
    </source>
</evidence>
<reference evidence="3 5" key="3">
    <citation type="submission" date="2020-11" db="EMBL/GenBank/DDBJ databases">
        <title>Closed and high quality bacterial genomes of the OMM12 community.</title>
        <authorList>
            <person name="Marbouty M."/>
            <person name="Lamy-Besnier Q."/>
            <person name="Debarbieux L."/>
            <person name="Koszul R."/>
        </authorList>
    </citation>
    <scope>NUCLEOTIDE SEQUENCE [LARGE SCALE GENOMIC DNA]</scope>
    <source>
        <strain evidence="3 5">KB18</strain>
    </source>
</reference>
<dbReference type="KEGG" id="amur:ADH66_03960"/>
<dbReference type="AlphaFoldDB" id="A0A1Z2XN51"/>
<sequence>MNSFETDLRRAVLSIRFLLGAALQLLILWTQGEASALYRMSLPIACTLPYACGWLEEYKTGYARLALSRGSMRGYILGKFLSCCIAGGGAEVLAAWLYVSLKAPGTEWDYGRTLLVAALWAAVAAVLAALSGSRYIAFGGAFVVCYFLVIISERYWPGLYCLYPYEWLDMRHTWPFGGAGVTLLLIGLLLVLFLCYYIILKGRIERD</sequence>
<accession>A0A1Z2XN51</accession>
<feature type="transmembrane region" description="Helical" evidence="1">
    <location>
        <begin position="36"/>
        <end position="55"/>
    </location>
</feature>
<evidence type="ECO:0000313" key="4">
    <source>
        <dbReference type="Proteomes" id="UP000196710"/>
    </source>
</evidence>
<dbReference type="RefSeq" id="WP_066535447.1">
    <property type="nucleotide sequence ID" value="NZ_CAQHGX010000006.1"/>
</dbReference>
<dbReference type="Proteomes" id="UP000196710">
    <property type="component" value="Chromosome"/>
</dbReference>
<feature type="transmembrane region" description="Helical" evidence="1">
    <location>
        <begin position="135"/>
        <end position="156"/>
    </location>
</feature>
<gene>
    <name evidence="2" type="ORF">ADH66_03960</name>
    <name evidence="3" type="ORF">I5Q82_14025</name>
</gene>
<name>A0A1Z2XN51_9FIRM</name>
<dbReference type="EMBL" id="CP065321">
    <property type="protein sequence ID" value="QQR29164.1"/>
    <property type="molecule type" value="Genomic_DNA"/>
</dbReference>
<keyword evidence="4" id="KW-1185">Reference proteome</keyword>
<keyword evidence="1" id="KW-0472">Membrane</keyword>
<keyword evidence="1" id="KW-0812">Transmembrane</keyword>
<proteinExistence type="predicted"/>
<evidence type="ECO:0000256" key="1">
    <source>
        <dbReference type="SAM" id="Phobius"/>
    </source>
</evidence>
<dbReference type="Proteomes" id="UP000596035">
    <property type="component" value="Chromosome"/>
</dbReference>
<protein>
    <recommendedName>
        <fullName evidence="6">ABC transporter permease</fullName>
    </recommendedName>
</protein>
<evidence type="ECO:0008006" key="6">
    <source>
        <dbReference type="Google" id="ProtNLM"/>
    </source>
</evidence>
<feature type="transmembrane region" description="Helical" evidence="1">
    <location>
        <begin position="176"/>
        <end position="199"/>
    </location>
</feature>
<feature type="transmembrane region" description="Helical" evidence="1">
    <location>
        <begin position="76"/>
        <end position="98"/>
    </location>
</feature>